<evidence type="ECO:0000256" key="3">
    <source>
        <dbReference type="ARBA" id="ARBA00022980"/>
    </source>
</evidence>
<dbReference type="InterPro" id="IPR005996">
    <property type="entry name" value="Ribosomal_uL30_bac-type"/>
</dbReference>
<dbReference type="HAMAP" id="MF_01371_B">
    <property type="entry name" value="Ribosomal_uL30_B"/>
    <property type="match status" value="1"/>
</dbReference>
<dbReference type="Gene3D" id="3.30.1390.20">
    <property type="entry name" value="Ribosomal protein L30, ferredoxin-like fold domain"/>
    <property type="match status" value="1"/>
</dbReference>
<dbReference type="SUPFAM" id="SSF55129">
    <property type="entry name" value="Ribosomal protein L30p/L7e"/>
    <property type="match status" value="1"/>
</dbReference>
<dbReference type="GO" id="GO:0006412">
    <property type="term" value="P:translation"/>
    <property type="evidence" value="ECO:0007669"/>
    <property type="project" value="UniProtKB-UniRule"/>
</dbReference>
<keyword evidence="3 5" id="KW-0689">Ribosomal protein</keyword>
<dbReference type="GO" id="GO:0003735">
    <property type="term" value="F:structural constituent of ribosome"/>
    <property type="evidence" value="ECO:0007669"/>
    <property type="project" value="InterPro"/>
</dbReference>
<evidence type="ECO:0000259" key="6">
    <source>
        <dbReference type="Pfam" id="PF00327"/>
    </source>
</evidence>
<dbReference type="InterPro" id="IPR016082">
    <property type="entry name" value="Ribosomal_uL30_ferredoxin-like"/>
</dbReference>
<name>A0A2U3JVV3_9BACT</name>
<dbReference type="InterPro" id="IPR036919">
    <property type="entry name" value="Ribo_uL30_ferredoxin-like_sf"/>
</dbReference>
<evidence type="ECO:0000256" key="1">
    <source>
        <dbReference type="ARBA" id="ARBA00007594"/>
    </source>
</evidence>
<organism evidence="7 8">
    <name type="scientific">Candidatus Sulfotelmatobacter kueseliae</name>
    <dbReference type="NCBI Taxonomy" id="2042962"/>
    <lineage>
        <taxon>Bacteria</taxon>
        <taxon>Pseudomonadati</taxon>
        <taxon>Acidobacteriota</taxon>
        <taxon>Terriglobia</taxon>
        <taxon>Terriglobales</taxon>
        <taxon>Candidatus Korobacteraceae</taxon>
        <taxon>Candidatus Sulfotelmatobacter</taxon>
    </lineage>
</organism>
<sequence length="66" mass="7236">MTKKTDSGAGKIHLKWVRSAICAPSKQKLVIKGLGFTRLNQVIERPDTAAIRGMVAKVPHLVEIVQ</sequence>
<evidence type="ECO:0000313" key="8">
    <source>
        <dbReference type="Proteomes" id="UP000238701"/>
    </source>
</evidence>
<keyword evidence="4 5" id="KW-0687">Ribonucleoprotein</keyword>
<dbReference type="GO" id="GO:0015934">
    <property type="term" value="C:large ribosomal subunit"/>
    <property type="evidence" value="ECO:0007669"/>
    <property type="project" value="InterPro"/>
</dbReference>
<evidence type="ECO:0000313" key="7">
    <source>
        <dbReference type="EMBL" id="SPF31552.1"/>
    </source>
</evidence>
<proteinExistence type="inferred from homology"/>
<gene>
    <name evidence="5 7" type="primary">rpmD</name>
    <name evidence="7" type="ORF">SBA1_100008</name>
</gene>
<dbReference type="OrthoDB" id="9812790at2"/>
<dbReference type="CDD" id="cd01658">
    <property type="entry name" value="Ribosomal_L30"/>
    <property type="match status" value="1"/>
</dbReference>
<dbReference type="PIRSF" id="PIRSF002211">
    <property type="entry name" value="Ribosomal_L30_bac-type"/>
    <property type="match status" value="1"/>
</dbReference>
<reference evidence="8" key="1">
    <citation type="submission" date="2018-02" db="EMBL/GenBank/DDBJ databases">
        <authorList>
            <person name="Hausmann B."/>
        </authorList>
    </citation>
    <scope>NUCLEOTIDE SEQUENCE [LARGE SCALE GENOMIC DNA]</scope>
    <source>
        <strain evidence="8">Peat soil MAG SbA1</strain>
    </source>
</reference>
<evidence type="ECO:0000256" key="4">
    <source>
        <dbReference type="ARBA" id="ARBA00023274"/>
    </source>
</evidence>
<evidence type="ECO:0000256" key="2">
    <source>
        <dbReference type="ARBA" id="ARBA00011838"/>
    </source>
</evidence>
<dbReference type="AlphaFoldDB" id="A0A2U3JVV3"/>
<comment type="subunit">
    <text evidence="2 5">Part of the 50S ribosomal subunit.</text>
</comment>
<feature type="domain" description="Large ribosomal subunit protein uL30-like ferredoxin-like fold" evidence="6">
    <location>
        <begin position="15"/>
        <end position="62"/>
    </location>
</feature>
<dbReference type="Pfam" id="PF00327">
    <property type="entry name" value="Ribosomal_L30"/>
    <property type="match status" value="1"/>
</dbReference>
<dbReference type="NCBIfam" id="TIGR01308">
    <property type="entry name" value="rpmD_bact"/>
    <property type="match status" value="1"/>
</dbReference>
<evidence type="ECO:0000256" key="5">
    <source>
        <dbReference type="HAMAP-Rule" id="MF_01371"/>
    </source>
</evidence>
<dbReference type="Proteomes" id="UP000238701">
    <property type="component" value="Unassembled WGS sequence"/>
</dbReference>
<dbReference type="EMBL" id="OMOD01000002">
    <property type="protein sequence ID" value="SPF31552.1"/>
    <property type="molecule type" value="Genomic_DNA"/>
</dbReference>
<comment type="similarity">
    <text evidence="1 5">Belongs to the universal ribosomal protein uL30 family.</text>
</comment>
<accession>A0A2U3JVV3</accession>
<protein>
    <recommendedName>
        <fullName evidence="5">Large ribosomal subunit protein uL30</fullName>
    </recommendedName>
</protein>